<evidence type="ECO:0000256" key="1">
    <source>
        <dbReference type="ARBA" id="ARBA00000370"/>
    </source>
</evidence>
<comment type="similarity">
    <text evidence="4">Belongs to the BPG-independent phosphoglycerate mutase family. A-PGAM subfamily.</text>
</comment>
<organism evidence="7 8">
    <name type="scientific">Amycolatopsis ultiminotia</name>
    <dbReference type="NCBI Taxonomy" id="543629"/>
    <lineage>
        <taxon>Bacteria</taxon>
        <taxon>Bacillati</taxon>
        <taxon>Actinomycetota</taxon>
        <taxon>Actinomycetes</taxon>
        <taxon>Pseudonocardiales</taxon>
        <taxon>Pseudonocardiaceae</taxon>
        <taxon>Amycolatopsis</taxon>
    </lineage>
</organism>
<dbReference type="Proteomes" id="UP001500689">
    <property type="component" value="Unassembled WGS sequence"/>
</dbReference>
<feature type="domain" description="Metalloenzyme" evidence="6">
    <location>
        <begin position="18"/>
        <end position="410"/>
    </location>
</feature>
<evidence type="ECO:0000313" key="8">
    <source>
        <dbReference type="Proteomes" id="UP001500689"/>
    </source>
</evidence>
<gene>
    <name evidence="7" type="ORF">GCM10022222_07270</name>
</gene>
<keyword evidence="8" id="KW-1185">Reference proteome</keyword>
<sequence>MSPLAYGEAQPRPVDDRMPIVLVVLDGLGDRPIAELGDRTPAEAAWTPNLDRLAAAGATGWHLPFGWGRAPSSELAHWSMFGFGDVVFPGRAVLEALGAGLDVPSGVAVSYAALRPASVRSDRVWITGRAKRVLDDEDAAALYHEVGPVLETHGLAALPVGRQGESVLVAPEDASGAVTDTDPFFEDIHPWLYPVETLPEGAPFARRLARALPDVRAVLLGSEVNAARRARGIPALDVLTTKWSGTRRQVPGFADRAGVIGAAVTSTPLYRGLATLLGMPFTHLRAEADPAVDLRQRIAAAEQLIADGARFVHVHSKATDEAGHTKDPYAKHDTLEAVDRGLGGLLGLADRAVVAVTGDHATPSTHGLLHAGEPTPLIVAGPTVRADEVTSAGERATRYGWHGRISADDLLPLLLSYANRPAFLGHRTTPVGAHALPDAPKCMPAGPEPHR</sequence>
<keyword evidence="5" id="KW-0324">Glycolysis</keyword>
<name>A0ABP6V206_9PSEU</name>
<accession>A0ABP6V206</accession>
<reference evidence="8" key="1">
    <citation type="journal article" date="2019" name="Int. J. Syst. Evol. Microbiol.">
        <title>The Global Catalogue of Microorganisms (GCM) 10K type strain sequencing project: providing services to taxonomists for standard genome sequencing and annotation.</title>
        <authorList>
            <consortium name="The Broad Institute Genomics Platform"/>
            <consortium name="The Broad Institute Genome Sequencing Center for Infectious Disease"/>
            <person name="Wu L."/>
            <person name="Ma J."/>
        </authorList>
    </citation>
    <scope>NUCLEOTIDE SEQUENCE [LARGE SCALE GENOMIC DNA]</scope>
    <source>
        <strain evidence="8">JCM 16898</strain>
    </source>
</reference>
<dbReference type="SUPFAM" id="SSF53649">
    <property type="entry name" value="Alkaline phosphatase-like"/>
    <property type="match status" value="1"/>
</dbReference>
<dbReference type="InterPro" id="IPR006124">
    <property type="entry name" value="Metalloenzyme"/>
</dbReference>
<dbReference type="Pfam" id="PF01676">
    <property type="entry name" value="Metalloenzyme"/>
    <property type="match status" value="1"/>
</dbReference>
<protein>
    <submittedName>
        <fullName evidence="7">2,3-bisphosphoglycerate-independent phosphoglycerate mutase</fullName>
    </submittedName>
</protein>
<evidence type="ECO:0000259" key="6">
    <source>
        <dbReference type="Pfam" id="PF01676"/>
    </source>
</evidence>
<evidence type="ECO:0000313" key="7">
    <source>
        <dbReference type="EMBL" id="GAA3526829.1"/>
    </source>
</evidence>
<comment type="catalytic activity">
    <reaction evidence="1">
        <text>(2R)-2-phosphoglycerate = (2R)-3-phosphoglycerate</text>
        <dbReference type="Rhea" id="RHEA:15901"/>
        <dbReference type="ChEBI" id="CHEBI:58272"/>
        <dbReference type="ChEBI" id="CHEBI:58289"/>
        <dbReference type="EC" id="5.4.2.12"/>
    </reaction>
</comment>
<dbReference type="InterPro" id="IPR004456">
    <property type="entry name" value="Pglycerate_mutase_ApgM"/>
</dbReference>
<evidence type="ECO:0000256" key="3">
    <source>
        <dbReference type="ARBA" id="ARBA00004921"/>
    </source>
</evidence>
<evidence type="ECO:0000256" key="4">
    <source>
        <dbReference type="ARBA" id="ARBA00005524"/>
    </source>
</evidence>
<dbReference type="PANTHER" id="PTHR31209">
    <property type="entry name" value="COFACTOR-INDEPENDENT PHOSPHOGLYCERATE MUTASE"/>
    <property type="match status" value="1"/>
</dbReference>
<evidence type="ECO:0000256" key="2">
    <source>
        <dbReference type="ARBA" id="ARBA00002315"/>
    </source>
</evidence>
<dbReference type="RefSeq" id="WP_344855201.1">
    <property type="nucleotide sequence ID" value="NZ_BAAAZN010000001.1"/>
</dbReference>
<dbReference type="EMBL" id="BAAAZN010000001">
    <property type="protein sequence ID" value="GAA3526829.1"/>
    <property type="molecule type" value="Genomic_DNA"/>
</dbReference>
<proteinExistence type="inferred from homology"/>
<comment type="function">
    <text evidence="2">Catalyzes the interconversion of 2-phosphoglycerate and 3-phosphoglycerate.</text>
</comment>
<dbReference type="PANTHER" id="PTHR31209:SF0">
    <property type="entry name" value="METALLOENZYME DOMAIN-CONTAINING PROTEIN"/>
    <property type="match status" value="1"/>
</dbReference>
<dbReference type="Gene3D" id="3.40.720.10">
    <property type="entry name" value="Alkaline Phosphatase, subunit A"/>
    <property type="match status" value="2"/>
</dbReference>
<comment type="caution">
    <text evidence="7">The sequence shown here is derived from an EMBL/GenBank/DDBJ whole genome shotgun (WGS) entry which is preliminary data.</text>
</comment>
<comment type="pathway">
    <text evidence="3">Carbohydrate degradation.</text>
</comment>
<dbReference type="InterPro" id="IPR017850">
    <property type="entry name" value="Alkaline_phosphatase_core_sf"/>
</dbReference>
<evidence type="ECO:0000256" key="5">
    <source>
        <dbReference type="ARBA" id="ARBA00023152"/>
    </source>
</evidence>
<dbReference type="Pfam" id="PF10143">
    <property type="entry name" value="PhosphMutase"/>
    <property type="match status" value="1"/>
</dbReference>